<sequence>MAVDAEGAPAAAVTAVITTRIVAAIEWVATVTVAGVRVTSVQWFVGPIRVTPAVIAATPHSSVPVSGRTSGTA</sequence>
<evidence type="ECO:0000313" key="2">
    <source>
        <dbReference type="WBParaSite" id="nRc.2.0.1.t19417-RA"/>
    </source>
</evidence>
<name>A0A915J150_ROMCU</name>
<keyword evidence="1" id="KW-1185">Reference proteome</keyword>
<evidence type="ECO:0000313" key="1">
    <source>
        <dbReference type="Proteomes" id="UP000887565"/>
    </source>
</evidence>
<dbReference type="AlphaFoldDB" id="A0A915J150"/>
<proteinExistence type="predicted"/>
<organism evidence="1 2">
    <name type="scientific">Romanomermis culicivorax</name>
    <name type="common">Nematode worm</name>
    <dbReference type="NCBI Taxonomy" id="13658"/>
    <lineage>
        <taxon>Eukaryota</taxon>
        <taxon>Metazoa</taxon>
        <taxon>Ecdysozoa</taxon>
        <taxon>Nematoda</taxon>
        <taxon>Enoplea</taxon>
        <taxon>Dorylaimia</taxon>
        <taxon>Mermithida</taxon>
        <taxon>Mermithoidea</taxon>
        <taxon>Mermithidae</taxon>
        <taxon>Romanomermis</taxon>
    </lineage>
</organism>
<dbReference type="WBParaSite" id="nRc.2.0.1.t19417-RA">
    <property type="protein sequence ID" value="nRc.2.0.1.t19417-RA"/>
    <property type="gene ID" value="nRc.2.0.1.g19417"/>
</dbReference>
<reference evidence="2" key="1">
    <citation type="submission" date="2022-11" db="UniProtKB">
        <authorList>
            <consortium name="WormBaseParasite"/>
        </authorList>
    </citation>
    <scope>IDENTIFICATION</scope>
</reference>
<dbReference type="Proteomes" id="UP000887565">
    <property type="component" value="Unplaced"/>
</dbReference>
<accession>A0A915J150</accession>
<protein>
    <submittedName>
        <fullName evidence="2">Uncharacterized protein</fullName>
    </submittedName>
</protein>